<dbReference type="PANTHER" id="PTHR11792">
    <property type="entry name" value="ARRESTIN"/>
    <property type="match status" value="1"/>
</dbReference>
<dbReference type="InterPro" id="IPR011022">
    <property type="entry name" value="Arrestin_C-like"/>
</dbReference>
<name>A0A067QI49_9AGAM</name>
<dbReference type="Pfam" id="PF02752">
    <property type="entry name" value="Arrestin_C"/>
    <property type="match status" value="1"/>
</dbReference>
<dbReference type="GO" id="GO:0002031">
    <property type="term" value="P:G protein-coupled receptor internalization"/>
    <property type="evidence" value="ECO:0007669"/>
    <property type="project" value="TreeGrafter"/>
</dbReference>
<protein>
    <recommendedName>
        <fullName evidence="3">Arrestin C-terminal-like domain-containing protein</fullName>
    </recommendedName>
</protein>
<dbReference type="EMBL" id="KL197710">
    <property type="protein sequence ID" value="KDQ63197.1"/>
    <property type="molecule type" value="Genomic_DNA"/>
</dbReference>
<evidence type="ECO:0000259" key="3">
    <source>
        <dbReference type="Pfam" id="PF02752"/>
    </source>
</evidence>
<dbReference type="InterPro" id="IPR000698">
    <property type="entry name" value="Arrestin"/>
</dbReference>
<dbReference type="SUPFAM" id="SSF81296">
    <property type="entry name" value="E set domains"/>
    <property type="match status" value="1"/>
</dbReference>
<dbReference type="STRING" id="933084.A0A067QI49"/>
<dbReference type="GO" id="GO:0005737">
    <property type="term" value="C:cytoplasm"/>
    <property type="evidence" value="ECO:0007669"/>
    <property type="project" value="TreeGrafter"/>
</dbReference>
<gene>
    <name evidence="4" type="ORF">JAAARDRAFT_92192</name>
</gene>
<evidence type="ECO:0000313" key="5">
    <source>
        <dbReference type="Proteomes" id="UP000027265"/>
    </source>
</evidence>
<dbReference type="OrthoDB" id="298939at2759"/>
<feature type="domain" description="Arrestin C-terminal-like" evidence="3">
    <location>
        <begin position="311"/>
        <end position="448"/>
    </location>
</feature>
<dbReference type="InterPro" id="IPR014756">
    <property type="entry name" value="Ig_E-set"/>
</dbReference>
<evidence type="ECO:0000313" key="4">
    <source>
        <dbReference type="EMBL" id="KDQ63197.1"/>
    </source>
</evidence>
<sequence>MHGLLQAEVGGAMVELDVYGGGSGFKQGQHILPQAVSPTGGSNLPRIHASRQLSVEEYQLSRHGTLLSSGVNPTRNAAELKSLLGNSNMRLKRGAKVLPPAGQWQGKRRSSTSATPTVHLEQAKPRARVEVDIDLQSNVCVQGGQLAGKVKVRVRERSKKEAPVLLSDGKVRLVGFECLPNHDDRHTFYQCSSSLSSITTAPHTLYLSPPDLEGFAEAREGVHVLPFTMDLPIDSPSGNAKGILHVHSGVSVRYIALISVKVKDSQSGRRSIAHFYRFCEVWPRLDPSVVLASSPRPILGTTCKPVFMGGPGRLKLTATLHRLHWVAGQRCFVNVSVANDTKKTVRSLMLSLIRTTTVFKPQPDLDTHPHAADPDSCQTSTSQKTVAESILEMGQTSAKGHASAKGWWTGVAPGRDAIFSHYIMIPPEALSVARGRLLEVEYTIRVSVS</sequence>
<dbReference type="PANTHER" id="PTHR11792:SF17">
    <property type="entry name" value="KURTZ ARRESTIN"/>
    <property type="match status" value="1"/>
</dbReference>
<dbReference type="HOGENOM" id="CLU_578179_0_0_1"/>
<dbReference type="InterPro" id="IPR014752">
    <property type="entry name" value="Arrestin-like_C"/>
</dbReference>
<evidence type="ECO:0000256" key="2">
    <source>
        <dbReference type="SAM" id="MobiDB-lite"/>
    </source>
</evidence>
<dbReference type="GO" id="GO:0007165">
    <property type="term" value="P:signal transduction"/>
    <property type="evidence" value="ECO:0007669"/>
    <property type="project" value="InterPro"/>
</dbReference>
<organism evidence="4 5">
    <name type="scientific">Jaapia argillacea MUCL 33604</name>
    <dbReference type="NCBI Taxonomy" id="933084"/>
    <lineage>
        <taxon>Eukaryota</taxon>
        <taxon>Fungi</taxon>
        <taxon>Dikarya</taxon>
        <taxon>Basidiomycota</taxon>
        <taxon>Agaricomycotina</taxon>
        <taxon>Agaricomycetes</taxon>
        <taxon>Agaricomycetidae</taxon>
        <taxon>Jaapiales</taxon>
        <taxon>Jaapiaceae</taxon>
        <taxon>Jaapia</taxon>
    </lineage>
</organism>
<evidence type="ECO:0000256" key="1">
    <source>
        <dbReference type="ARBA" id="ARBA00005298"/>
    </source>
</evidence>
<proteinExistence type="inferred from homology"/>
<comment type="similarity">
    <text evidence="1">Belongs to the arrestin family.</text>
</comment>
<keyword evidence="5" id="KW-1185">Reference proteome</keyword>
<dbReference type="Proteomes" id="UP000027265">
    <property type="component" value="Unassembled WGS sequence"/>
</dbReference>
<accession>A0A067QI49</accession>
<reference evidence="5" key="1">
    <citation type="journal article" date="2014" name="Proc. Natl. Acad. Sci. U.S.A.">
        <title>Extensive sampling of basidiomycete genomes demonstrates inadequacy of the white-rot/brown-rot paradigm for wood decay fungi.</title>
        <authorList>
            <person name="Riley R."/>
            <person name="Salamov A.A."/>
            <person name="Brown D.W."/>
            <person name="Nagy L.G."/>
            <person name="Floudas D."/>
            <person name="Held B.W."/>
            <person name="Levasseur A."/>
            <person name="Lombard V."/>
            <person name="Morin E."/>
            <person name="Otillar R."/>
            <person name="Lindquist E.A."/>
            <person name="Sun H."/>
            <person name="LaButti K.M."/>
            <person name="Schmutz J."/>
            <person name="Jabbour D."/>
            <person name="Luo H."/>
            <person name="Baker S.E."/>
            <person name="Pisabarro A.G."/>
            <person name="Walton J.D."/>
            <person name="Blanchette R.A."/>
            <person name="Henrissat B."/>
            <person name="Martin F."/>
            <person name="Cullen D."/>
            <person name="Hibbett D.S."/>
            <person name="Grigoriev I.V."/>
        </authorList>
    </citation>
    <scope>NUCLEOTIDE SEQUENCE [LARGE SCALE GENOMIC DNA]</scope>
    <source>
        <strain evidence="5">MUCL 33604</strain>
    </source>
</reference>
<dbReference type="Gene3D" id="2.60.40.640">
    <property type="match status" value="1"/>
</dbReference>
<feature type="non-terminal residue" evidence="4">
    <location>
        <position position="449"/>
    </location>
</feature>
<dbReference type="GO" id="GO:0001664">
    <property type="term" value="F:G protein-coupled receptor binding"/>
    <property type="evidence" value="ECO:0007669"/>
    <property type="project" value="TreeGrafter"/>
</dbReference>
<dbReference type="InParanoid" id="A0A067QI49"/>
<feature type="region of interest" description="Disordered" evidence="2">
    <location>
        <begin position="100"/>
        <end position="123"/>
    </location>
</feature>
<dbReference type="AlphaFoldDB" id="A0A067QI49"/>